<keyword evidence="11" id="KW-1015">Disulfide bond</keyword>
<keyword evidence="12" id="KW-0325">Glycoprotein</keyword>
<evidence type="ECO:0000256" key="15">
    <source>
        <dbReference type="ARBA" id="ARBA00045603"/>
    </source>
</evidence>
<reference evidence="19" key="1">
    <citation type="journal article" date="2006" name="Am. J. Physiol. Renal Physiol.">
        <title>Roles of cytosolic and membrane-bound carbonic anhydrase in renal control of acid-base balance in rainbow trout, Oncorhynchus mykiss.</title>
        <authorList>
            <person name="Georgalis T."/>
            <person name="Gilmour K.M."/>
            <person name="Yorston J."/>
            <person name="Perry S.F."/>
        </authorList>
    </citation>
    <scope>NUCLEOTIDE SEQUENCE</scope>
</reference>
<dbReference type="PROSITE" id="PS00162">
    <property type="entry name" value="ALPHA_CA_1"/>
    <property type="match status" value="1"/>
</dbReference>
<comment type="function">
    <text evidence="17">Reversible hydration of carbon dioxide.</text>
</comment>
<evidence type="ECO:0000256" key="11">
    <source>
        <dbReference type="ARBA" id="ARBA00023157"/>
    </source>
</evidence>
<dbReference type="FunFam" id="3.10.200.10:FF:000003">
    <property type="entry name" value="Carbonic anhydrase 12"/>
    <property type="match status" value="1"/>
</dbReference>
<comment type="subcellular location">
    <subcellularLocation>
        <location evidence="2">Cell membrane</location>
        <topology evidence="2">Lipid-anchor</topology>
        <topology evidence="2">GPI-anchor</topology>
    </subcellularLocation>
</comment>
<evidence type="ECO:0000256" key="6">
    <source>
        <dbReference type="ARBA" id="ARBA00022622"/>
    </source>
</evidence>
<dbReference type="EMBL" id="DQ092628">
    <property type="protein sequence ID" value="AAZ03744.1"/>
    <property type="molecule type" value="mRNA"/>
</dbReference>
<evidence type="ECO:0000256" key="10">
    <source>
        <dbReference type="ARBA" id="ARBA00023136"/>
    </source>
</evidence>
<dbReference type="PANTHER" id="PTHR18952">
    <property type="entry name" value="CARBONIC ANHYDRASE"/>
    <property type="match status" value="1"/>
</dbReference>
<dbReference type="PANTHER" id="PTHR18952:SF95">
    <property type="entry name" value="CARBONIC ANHYDRASE 4"/>
    <property type="match status" value="1"/>
</dbReference>
<evidence type="ECO:0000256" key="12">
    <source>
        <dbReference type="ARBA" id="ARBA00023180"/>
    </source>
</evidence>
<dbReference type="SMART" id="SM01057">
    <property type="entry name" value="Carb_anhydrase"/>
    <property type="match status" value="1"/>
</dbReference>
<keyword evidence="14" id="KW-0449">Lipoprotein</keyword>
<dbReference type="PROSITE" id="PS51144">
    <property type="entry name" value="ALPHA_CA_2"/>
    <property type="match status" value="1"/>
</dbReference>
<comment type="catalytic activity">
    <reaction evidence="16">
        <text>hydrogencarbonate + H(+) = CO2 + H2O</text>
        <dbReference type="Rhea" id="RHEA:10748"/>
        <dbReference type="ChEBI" id="CHEBI:15377"/>
        <dbReference type="ChEBI" id="CHEBI:15378"/>
        <dbReference type="ChEBI" id="CHEBI:16526"/>
        <dbReference type="ChEBI" id="CHEBI:17544"/>
        <dbReference type="EC" id="4.2.1.1"/>
    </reaction>
    <physiologicalReaction direction="left-to-right" evidence="16">
        <dbReference type="Rhea" id="RHEA:10749"/>
    </physiologicalReaction>
    <physiologicalReaction direction="right-to-left" evidence="16">
        <dbReference type="Rhea" id="RHEA:10750"/>
    </physiologicalReaction>
</comment>
<dbReference type="GO" id="GO:0005886">
    <property type="term" value="C:plasma membrane"/>
    <property type="evidence" value="ECO:0007669"/>
    <property type="project" value="UniProtKB-SubCell"/>
</dbReference>
<evidence type="ECO:0000256" key="8">
    <source>
        <dbReference type="ARBA" id="ARBA00022729"/>
    </source>
</evidence>
<dbReference type="CDD" id="cd03117">
    <property type="entry name" value="alpha_CA_IV_XV_like"/>
    <property type="match status" value="1"/>
</dbReference>
<dbReference type="GO" id="GO:0008270">
    <property type="term" value="F:zinc ion binding"/>
    <property type="evidence" value="ECO:0007669"/>
    <property type="project" value="UniProtKB-UniRule"/>
</dbReference>
<sequence>MHSLILLLISLCLPFLCLGKGKWCYDIQDASCGPSHWKIDYESCGYKKQSPINIVTRNAQSNVHLTPIIFEGYDDLDTDDKWTITNNGHSVQVTLKGDIAIKGGDLPNRYKAVQFHYHWGTKVDPGSEHTIDGEQYPMELHIVHMNEKYSDINDAVKDPEGLAVLGFMFVESPEENSKTEPLINALKTVPQPGDSKPLEPFLLKEMILDQERLKKYYRYHGSLTTPGCFEAVIWTVFEEPIRLSKGQLDAFSETLFYNASQHKALNFRPVQKRNGRIVYVSDSAVRPFDAAVLSVLLAVWSSILFN</sequence>
<evidence type="ECO:0000256" key="5">
    <source>
        <dbReference type="ARBA" id="ARBA00022475"/>
    </source>
</evidence>
<dbReference type="EC" id="4.2.1.1" evidence="17"/>
<dbReference type="InterPro" id="IPR041874">
    <property type="entry name" value="CA4/CA15"/>
</dbReference>
<dbReference type="Gene3D" id="3.10.200.10">
    <property type="entry name" value="Alpha carbonic anhydrase"/>
    <property type="match status" value="1"/>
</dbReference>
<evidence type="ECO:0000256" key="2">
    <source>
        <dbReference type="ARBA" id="ARBA00004609"/>
    </source>
</evidence>
<dbReference type="GO" id="GO:0004089">
    <property type="term" value="F:carbonate dehydratase activity"/>
    <property type="evidence" value="ECO:0007669"/>
    <property type="project" value="UniProtKB-UniRule"/>
</dbReference>
<evidence type="ECO:0000256" key="4">
    <source>
        <dbReference type="ARBA" id="ARBA00011736"/>
    </source>
</evidence>
<name>Q4FCT9_SQUAC</name>
<feature type="domain" description="Alpha-carbonic anhydrase" evidence="18">
    <location>
        <begin position="21"/>
        <end position="282"/>
    </location>
</feature>
<keyword evidence="7 17" id="KW-0479">Metal-binding</keyword>
<keyword evidence="5" id="KW-1003">Cell membrane</keyword>
<dbReference type="InterPro" id="IPR018338">
    <property type="entry name" value="Carbonic_anhydrase_a-class_CS"/>
</dbReference>
<evidence type="ECO:0000259" key="18">
    <source>
        <dbReference type="PROSITE" id="PS51144"/>
    </source>
</evidence>
<dbReference type="AlphaFoldDB" id="Q4FCT9"/>
<evidence type="ECO:0000256" key="3">
    <source>
        <dbReference type="ARBA" id="ARBA00010718"/>
    </source>
</evidence>
<dbReference type="GO" id="GO:0098552">
    <property type="term" value="C:side of membrane"/>
    <property type="evidence" value="ECO:0007669"/>
    <property type="project" value="UniProtKB-KW"/>
</dbReference>
<comment type="subunit">
    <text evidence="4">Interacts with SLC4A4.</text>
</comment>
<organism evidence="19">
    <name type="scientific">Squalus acanthias</name>
    <name type="common">Spiny dogfish</name>
    <dbReference type="NCBI Taxonomy" id="7797"/>
    <lineage>
        <taxon>Eukaryota</taxon>
        <taxon>Metazoa</taxon>
        <taxon>Chordata</taxon>
        <taxon>Craniata</taxon>
        <taxon>Vertebrata</taxon>
        <taxon>Chondrichthyes</taxon>
        <taxon>Elasmobranchii</taxon>
        <taxon>Squalomorphii</taxon>
        <taxon>Squaliformes</taxon>
        <taxon>Squalidae</taxon>
        <taxon>Squalus</taxon>
    </lineage>
</organism>
<keyword evidence="13 17" id="KW-0456">Lyase</keyword>
<dbReference type="SUPFAM" id="SSF51069">
    <property type="entry name" value="Carbonic anhydrase"/>
    <property type="match status" value="1"/>
</dbReference>
<keyword evidence="6" id="KW-0336">GPI-anchor</keyword>
<dbReference type="InterPro" id="IPR036398">
    <property type="entry name" value="CA_dom_sf"/>
</dbReference>
<comment type="function">
    <text evidence="15">Catalyzes the reversible hydration of carbon dioxide into bicarbonate and protons and thus is essential to maintaining intracellular and extracellular pH. May stimulate the sodium/bicarbonate transporter activity of SLC4A4 that acts in pH homeostasis. It is essential for acid overload removal from the retina and retina epithelium, and acid release in the choriocapillaris in the choroid.</text>
</comment>
<evidence type="ECO:0000256" key="9">
    <source>
        <dbReference type="ARBA" id="ARBA00022833"/>
    </source>
</evidence>
<dbReference type="InterPro" id="IPR001148">
    <property type="entry name" value="CA_dom"/>
</dbReference>
<evidence type="ECO:0000256" key="17">
    <source>
        <dbReference type="RuleBase" id="RU367011"/>
    </source>
</evidence>
<keyword evidence="9 17" id="KW-0862">Zinc</keyword>
<feature type="signal peptide" evidence="17">
    <location>
        <begin position="1"/>
        <end position="19"/>
    </location>
</feature>
<keyword evidence="8 17" id="KW-0732">Signal</keyword>
<keyword evidence="10" id="KW-0472">Membrane</keyword>
<evidence type="ECO:0000256" key="7">
    <source>
        <dbReference type="ARBA" id="ARBA00022723"/>
    </source>
</evidence>
<evidence type="ECO:0000256" key="16">
    <source>
        <dbReference type="ARBA" id="ARBA00049061"/>
    </source>
</evidence>
<evidence type="ECO:0000313" key="19">
    <source>
        <dbReference type="EMBL" id="AAZ03744.1"/>
    </source>
</evidence>
<evidence type="ECO:0000256" key="13">
    <source>
        <dbReference type="ARBA" id="ARBA00023239"/>
    </source>
</evidence>
<evidence type="ECO:0000256" key="14">
    <source>
        <dbReference type="ARBA" id="ARBA00023288"/>
    </source>
</evidence>
<protein>
    <recommendedName>
        <fullName evidence="17">Carbonic anhydrase</fullName>
        <ecNumber evidence="17">4.2.1.1</ecNumber>
    </recommendedName>
</protein>
<dbReference type="InterPro" id="IPR023561">
    <property type="entry name" value="Carbonic_anhydrase_a-class"/>
</dbReference>
<feature type="chain" id="PRO_5025097351" description="Carbonic anhydrase" evidence="17">
    <location>
        <begin position="20"/>
        <end position="306"/>
    </location>
</feature>
<dbReference type="Pfam" id="PF00194">
    <property type="entry name" value="Carb_anhydrase"/>
    <property type="match status" value="1"/>
</dbReference>
<evidence type="ECO:0000256" key="1">
    <source>
        <dbReference type="ARBA" id="ARBA00001947"/>
    </source>
</evidence>
<comment type="cofactor">
    <cofactor evidence="1 17">
        <name>Zn(2+)</name>
        <dbReference type="ChEBI" id="CHEBI:29105"/>
    </cofactor>
</comment>
<comment type="similarity">
    <text evidence="3 17">Belongs to the alpha-carbonic anhydrase family.</text>
</comment>
<accession>Q4FCT9</accession>
<proteinExistence type="evidence at transcript level"/>